<organism evidence="1 2">
    <name type="scientific">Bremerella alba</name>
    <dbReference type="NCBI Taxonomy" id="980252"/>
    <lineage>
        <taxon>Bacteria</taxon>
        <taxon>Pseudomonadati</taxon>
        <taxon>Planctomycetota</taxon>
        <taxon>Planctomycetia</taxon>
        <taxon>Pirellulales</taxon>
        <taxon>Pirellulaceae</taxon>
        <taxon>Bremerella</taxon>
    </lineage>
</organism>
<gene>
    <name evidence="1" type="ORF">HOV93_33190</name>
</gene>
<dbReference type="Proteomes" id="UP000551616">
    <property type="component" value="Unassembled WGS sequence"/>
</dbReference>
<dbReference type="EMBL" id="JABRWO010000009">
    <property type="protein sequence ID" value="MBA2116130.1"/>
    <property type="molecule type" value="Genomic_DNA"/>
</dbReference>
<evidence type="ECO:0000313" key="1">
    <source>
        <dbReference type="EMBL" id="MBA2116130.1"/>
    </source>
</evidence>
<sequence>MNFPRITVNLGLRRDFALIDMKSHALPSNLP</sequence>
<keyword evidence="2" id="KW-1185">Reference proteome</keyword>
<accession>A0A7V8V760</accession>
<name>A0A7V8V760_9BACT</name>
<evidence type="ECO:0000313" key="2">
    <source>
        <dbReference type="Proteomes" id="UP000551616"/>
    </source>
</evidence>
<proteinExistence type="predicted"/>
<reference evidence="1 2" key="1">
    <citation type="submission" date="2020-05" db="EMBL/GenBank/DDBJ databases">
        <title>Bremerella alba sp. nov., a novel planctomycete isolated from the surface of the macroalga Fucus spiralis.</title>
        <authorList>
            <person name="Godinho O."/>
            <person name="Botelho R."/>
            <person name="Albuquerque L."/>
            <person name="Wiegand S."/>
            <person name="Da Costa M.S."/>
            <person name="Lobo-Da-Cunha A."/>
            <person name="Jogler C."/>
            <person name="Lage O.M."/>
        </authorList>
    </citation>
    <scope>NUCLEOTIDE SEQUENCE [LARGE SCALE GENOMIC DNA]</scope>
    <source>
        <strain evidence="1 2">FF15</strain>
    </source>
</reference>
<comment type="caution">
    <text evidence="1">The sequence shown here is derived from an EMBL/GenBank/DDBJ whole genome shotgun (WGS) entry which is preliminary data.</text>
</comment>
<protein>
    <submittedName>
        <fullName evidence="1">Uncharacterized protein</fullName>
    </submittedName>
</protein>
<dbReference type="AlphaFoldDB" id="A0A7V8V760"/>